<evidence type="ECO:0000313" key="5">
    <source>
        <dbReference type="Proteomes" id="UP000601223"/>
    </source>
</evidence>
<dbReference type="Gene3D" id="2.130.10.10">
    <property type="entry name" value="YVTN repeat-like/Quinoprotein amine dehydrogenase"/>
    <property type="match status" value="3"/>
</dbReference>
<evidence type="ECO:0000256" key="1">
    <source>
        <dbReference type="ARBA" id="ARBA00022574"/>
    </source>
</evidence>
<feature type="repeat" description="WD" evidence="3">
    <location>
        <begin position="151"/>
        <end position="185"/>
    </location>
</feature>
<keyword evidence="5" id="KW-1185">Reference proteome</keyword>
<keyword evidence="2" id="KW-0677">Repeat</keyword>
<dbReference type="PROSITE" id="PS00678">
    <property type="entry name" value="WD_REPEATS_1"/>
    <property type="match status" value="2"/>
</dbReference>
<reference evidence="4 5" key="1">
    <citation type="submission" date="2021-01" db="EMBL/GenBank/DDBJ databases">
        <title>Whole genome shotgun sequence of Catellatospora bangladeshensis NBRC 107357.</title>
        <authorList>
            <person name="Komaki H."/>
            <person name="Tamura T."/>
        </authorList>
    </citation>
    <scope>NUCLEOTIDE SEQUENCE [LARGE SCALE GENOMIC DNA]</scope>
    <source>
        <strain evidence="4 5">NBRC 107357</strain>
    </source>
</reference>
<protein>
    <recommendedName>
        <fullName evidence="6">WD40 repeat domain-containing protein</fullName>
    </recommendedName>
</protein>
<feature type="repeat" description="WD" evidence="3">
    <location>
        <begin position="616"/>
        <end position="659"/>
    </location>
</feature>
<sequence>MTEAERRLTAVVARLLALVREGLPEPPSPYLSRYLPEHVAEANAWQLLADEGVVIDWLDPQRVAGEALRVAFGRSDLPMSVASVLAAHHLLVAAAPEDRAAIRAIEASRLGGAEPREHFAGVGRWRFDWCHHRYEPLHVTLGAHTAKVTVLTAVVAGPNRKLLATGAEDGVVRLWDPEAGQPVLDPLAAHAGAVTAIAATAGGFVTGGEDGAVRLWDVRTGRLTAERQLASAVLSLSVGAAGADLDEHVLSASAGGVTVWSADLEPRSEFAAPGVELAVALILAGGGAAVATAENGELRIRRLPGGELHTRGQGGPVLHLTAVRTGDGDAIAVANVDGAVMVCDTATGAVSSSWSRAVDWISCLAAVPSGIGGVLMAGTDAGTVWALEPSDGTSRQVAGGGHLGPVTAVGGLTMLDGRSLLATGGEDGTVRLWSTVLPPPPASAAHHRGSVRAATSAASGSATVLFTGSADGLVVGWSFDGGEVVRLPWRAHSGAVTVLQRVAGLVASGGDDGRIRLWSPDMSEPVGPGWQAHDGWVRAIADLGGSLFASGGNDGVIRVWDGTGGEVRPPLRGHLNAVRTMACASVGGQRLLFTAGNDQSVLRWSAATFEPAGPPLRGHTDWVRTIVAVPVAGGVRLVTGGNDGSIIVWDAESGRQLLPAMTGHRGTVRSLGLVSTGSGEALVSIGGDQTVRLWDVESGSPLHVLPLGVQPHILVAQRDRVAIGTDAGVLMLGVTGTRS</sequence>
<feature type="repeat" description="WD" evidence="3">
    <location>
        <begin position="661"/>
        <end position="704"/>
    </location>
</feature>
<gene>
    <name evidence="4" type="ORF">Cba03nite_16290</name>
</gene>
<proteinExistence type="predicted"/>
<dbReference type="InterPro" id="IPR020472">
    <property type="entry name" value="WD40_PAC1"/>
</dbReference>
<evidence type="ECO:0000256" key="3">
    <source>
        <dbReference type="PROSITE-ProRule" id="PRU00221"/>
    </source>
</evidence>
<feature type="repeat" description="WD" evidence="3">
    <location>
        <begin position="187"/>
        <end position="226"/>
    </location>
</feature>
<dbReference type="Proteomes" id="UP000601223">
    <property type="component" value="Unassembled WGS sequence"/>
</dbReference>
<dbReference type="InterPro" id="IPR015943">
    <property type="entry name" value="WD40/YVTN_repeat-like_dom_sf"/>
</dbReference>
<feature type="repeat" description="WD" evidence="3">
    <location>
        <begin position="419"/>
        <end position="434"/>
    </location>
</feature>
<dbReference type="EMBL" id="BONF01000009">
    <property type="protein sequence ID" value="GIF80280.1"/>
    <property type="molecule type" value="Genomic_DNA"/>
</dbReference>
<dbReference type="SMART" id="SM00320">
    <property type="entry name" value="WD40"/>
    <property type="match status" value="10"/>
</dbReference>
<dbReference type="PANTHER" id="PTHR19848">
    <property type="entry name" value="WD40 REPEAT PROTEIN"/>
    <property type="match status" value="1"/>
</dbReference>
<dbReference type="CDD" id="cd00200">
    <property type="entry name" value="WD40"/>
    <property type="match status" value="1"/>
</dbReference>
<dbReference type="SUPFAM" id="SSF50978">
    <property type="entry name" value="WD40 repeat-like"/>
    <property type="match status" value="2"/>
</dbReference>
<evidence type="ECO:0000256" key="2">
    <source>
        <dbReference type="ARBA" id="ARBA00022737"/>
    </source>
</evidence>
<dbReference type="PANTHER" id="PTHR19848:SF8">
    <property type="entry name" value="F-BOX AND WD REPEAT DOMAIN CONTAINING 7"/>
    <property type="match status" value="1"/>
</dbReference>
<organism evidence="4 5">
    <name type="scientific">Catellatospora bangladeshensis</name>
    <dbReference type="NCBI Taxonomy" id="310355"/>
    <lineage>
        <taxon>Bacteria</taxon>
        <taxon>Bacillati</taxon>
        <taxon>Actinomycetota</taxon>
        <taxon>Actinomycetes</taxon>
        <taxon>Micromonosporales</taxon>
        <taxon>Micromonosporaceae</taxon>
        <taxon>Catellatospora</taxon>
    </lineage>
</organism>
<feature type="repeat" description="WD" evidence="3">
    <location>
        <begin position="489"/>
        <end position="519"/>
    </location>
</feature>
<keyword evidence="1 3" id="KW-0853">WD repeat</keyword>
<dbReference type="RefSeq" id="WP_203743686.1">
    <property type="nucleotide sequence ID" value="NZ_BONF01000009.1"/>
</dbReference>
<accession>A0A8J3JJN5</accession>
<dbReference type="Pfam" id="PF00400">
    <property type="entry name" value="WD40"/>
    <property type="match status" value="7"/>
</dbReference>
<dbReference type="InterPro" id="IPR019775">
    <property type="entry name" value="WD40_repeat_CS"/>
</dbReference>
<dbReference type="PRINTS" id="PR00320">
    <property type="entry name" value="GPROTEINBRPT"/>
</dbReference>
<dbReference type="InterPro" id="IPR001680">
    <property type="entry name" value="WD40_rpt"/>
</dbReference>
<comment type="caution">
    <text evidence="4">The sequence shown here is derived from an EMBL/GenBank/DDBJ whole genome shotgun (WGS) entry which is preliminary data.</text>
</comment>
<evidence type="ECO:0008006" key="6">
    <source>
        <dbReference type="Google" id="ProtNLM"/>
    </source>
</evidence>
<evidence type="ECO:0000313" key="4">
    <source>
        <dbReference type="EMBL" id="GIF80280.1"/>
    </source>
</evidence>
<dbReference type="PROSITE" id="PS50294">
    <property type="entry name" value="WD_REPEATS_REGION"/>
    <property type="match status" value="4"/>
</dbReference>
<name>A0A8J3JJN5_9ACTN</name>
<dbReference type="AlphaFoldDB" id="A0A8J3JJN5"/>
<dbReference type="InterPro" id="IPR036322">
    <property type="entry name" value="WD40_repeat_dom_sf"/>
</dbReference>
<feature type="repeat" description="WD" evidence="3">
    <location>
        <begin position="545"/>
        <end position="561"/>
    </location>
</feature>
<dbReference type="PROSITE" id="PS50082">
    <property type="entry name" value="WD_REPEATS_2"/>
    <property type="match status" value="7"/>
</dbReference>